<dbReference type="InterPro" id="IPR005727">
    <property type="entry name" value="Ribosomal_uL22_bac/chlpt-type"/>
</dbReference>
<dbReference type="Pfam" id="PF00237">
    <property type="entry name" value="Ribosomal_L22"/>
    <property type="match status" value="1"/>
</dbReference>
<proteinExistence type="inferred from homology"/>
<evidence type="ECO:0000256" key="3">
    <source>
        <dbReference type="ARBA" id="ARBA00022884"/>
    </source>
</evidence>
<accession>V6DHU8</accession>
<dbReference type="EMBL" id="HG793133">
    <property type="protein sequence ID" value="CDK30508.1"/>
    <property type="molecule type" value="Genomic_DNA"/>
</dbReference>
<dbReference type="PANTHER" id="PTHR13501">
    <property type="entry name" value="CHLOROPLAST 50S RIBOSOMAL PROTEIN L22-RELATED"/>
    <property type="match status" value="1"/>
</dbReference>
<evidence type="ECO:0000313" key="12">
    <source>
        <dbReference type="Proteomes" id="UP000018769"/>
    </source>
</evidence>
<dbReference type="Gene3D" id="3.90.470.10">
    <property type="entry name" value="Ribosomal protein L22/L17"/>
    <property type="match status" value="1"/>
</dbReference>
<dbReference type="InterPro" id="IPR036394">
    <property type="entry name" value="Ribosomal_uL22_sf"/>
</dbReference>
<dbReference type="PANTHER" id="PTHR13501:SF8">
    <property type="entry name" value="LARGE RIBOSOMAL SUBUNIT PROTEIN UL22M"/>
    <property type="match status" value="1"/>
</dbReference>
<dbReference type="AlphaFoldDB" id="V6DHU8"/>
<comment type="function">
    <text evidence="7">The globular domain of the protein is located near the polypeptide exit tunnel on the outside of the subunit, while an extended beta-hairpin is found that lines the wall of the exit tunnel in the center of the 70S ribosome.</text>
</comment>
<evidence type="ECO:0000256" key="5">
    <source>
        <dbReference type="ARBA" id="ARBA00023274"/>
    </source>
</evidence>
<keyword evidence="4 7" id="KW-0689">Ribosomal protein</keyword>
<evidence type="ECO:0000256" key="10">
    <source>
        <dbReference type="RuleBase" id="RU004008"/>
    </source>
</evidence>
<protein>
    <recommendedName>
        <fullName evidence="6 7">Large ribosomal subunit protein uL22</fullName>
    </recommendedName>
</protein>
<dbReference type="HAMAP" id="MF_01331_B">
    <property type="entry name" value="Ribosomal_uL22_B"/>
    <property type="match status" value="1"/>
</dbReference>
<dbReference type="RefSeq" id="WP_023791744.1">
    <property type="nucleotide sequence ID" value="NC_023003.1"/>
</dbReference>
<keyword evidence="3 7" id="KW-0694">RNA-binding</keyword>
<evidence type="ECO:0000256" key="7">
    <source>
        <dbReference type="HAMAP-Rule" id="MF_01331"/>
    </source>
</evidence>
<reference evidence="11 12" key="1">
    <citation type="journal article" date="2015" name="Biol. Direct">
        <title>Babela massiliensis, a representative of a widespread bacterial phylum with unusual adaptations to parasitism in amoebae.</title>
        <authorList>
            <person name="Pagnier I."/>
            <person name="Yutin N."/>
            <person name="Croce O."/>
            <person name="Makarova K.S."/>
            <person name="Wolf Y.I."/>
            <person name="Benamar S."/>
            <person name="Raoult D."/>
            <person name="Koonin E.V."/>
            <person name="La Scola B."/>
        </authorList>
    </citation>
    <scope>NUCLEOTIDE SEQUENCE [LARGE SCALE GENOMIC DNA]</scope>
    <source>
        <strain evidence="12">BABL1</strain>
    </source>
</reference>
<dbReference type="GO" id="GO:0022625">
    <property type="term" value="C:cytosolic large ribosomal subunit"/>
    <property type="evidence" value="ECO:0007669"/>
    <property type="project" value="TreeGrafter"/>
</dbReference>
<keyword evidence="12" id="KW-1185">Reference proteome</keyword>
<evidence type="ECO:0000313" key="11">
    <source>
        <dbReference type="EMBL" id="CDK30508.1"/>
    </source>
</evidence>
<organism evidence="11 12">
    <name type="scientific">Candidatus Babela massiliensis</name>
    <dbReference type="NCBI Taxonomy" id="673862"/>
    <lineage>
        <taxon>Bacteria</taxon>
        <taxon>Candidatus Babelota</taxon>
        <taxon>Candidatus Babeliae</taxon>
        <taxon>Candidatus Babeliales</taxon>
        <taxon>Candidatus Babeliaceae</taxon>
        <taxon>Candidatus Babela</taxon>
    </lineage>
</organism>
<dbReference type="STRING" id="673862.BABL1_gene_511"/>
<dbReference type="NCBIfam" id="TIGR01044">
    <property type="entry name" value="rplV_bact"/>
    <property type="match status" value="1"/>
</dbReference>
<sequence length="111" mass="12659">MQFIAKARYVWYSPYKLRPIADVVRGKDVVYALNWLTTYRTQRAVAIKKVIESAAANAKNNGSVALDLLKIKEIRIDQGPVHRYFKPGAMGRATEQRKRLCHLSVILETKA</sequence>
<comment type="function">
    <text evidence="7 10">This protein binds specifically to 23S rRNA; its binding is stimulated by other ribosomal proteins, e.g., L4, L17, and L20. It is important during the early stages of 50S assembly. It makes multiple contacts with different domains of the 23S rRNA in the assembled 50S subunit and ribosome.</text>
</comment>
<dbReference type="Proteomes" id="UP000018769">
    <property type="component" value="Chromosome I"/>
</dbReference>
<evidence type="ECO:0000256" key="8">
    <source>
        <dbReference type="RuleBase" id="RU004005"/>
    </source>
</evidence>
<evidence type="ECO:0000256" key="4">
    <source>
        <dbReference type="ARBA" id="ARBA00022980"/>
    </source>
</evidence>
<evidence type="ECO:0000256" key="1">
    <source>
        <dbReference type="ARBA" id="ARBA00009451"/>
    </source>
</evidence>
<dbReference type="CDD" id="cd00336">
    <property type="entry name" value="Ribosomal_L22"/>
    <property type="match status" value="1"/>
</dbReference>
<dbReference type="SUPFAM" id="SSF54843">
    <property type="entry name" value="Ribosomal protein L22"/>
    <property type="match status" value="1"/>
</dbReference>
<dbReference type="InterPro" id="IPR001063">
    <property type="entry name" value="Ribosomal_uL22"/>
</dbReference>
<evidence type="ECO:0000256" key="2">
    <source>
        <dbReference type="ARBA" id="ARBA00022730"/>
    </source>
</evidence>
<name>V6DHU8_9BACT</name>
<evidence type="ECO:0000256" key="6">
    <source>
        <dbReference type="ARBA" id="ARBA00035207"/>
    </source>
</evidence>
<dbReference type="GO" id="GO:0006412">
    <property type="term" value="P:translation"/>
    <property type="evidence" value="ECO:0007669"/>
    <property type="project" value="UniProtKB-UniRule"/>
</dbReference>
<dbReference type="HOGENOM" id="CLU_083987_3_3_7"/>
<dbReference type="KEGG" id="dpb:BABL1_gene_511"/>
<dbReference type="GO" id="GO:0019843">
    <property type="term" value="F:rRNA binding"/>
    <property type="evidence" value="ECO:0007669"/>
    <property type="project" value="UniProtKB-UniRule"/>
</dbReference>
<dbReference type="GO" id="GO:0003735">
    <property type="term" value="F:structural constituent of ribosome"/>
    <property type="evidence" value="ECO:0007669"/>
    <property type="project" value="InterPro"/>
</dbReference>
<gene>
    <name evidence="7 11" type="primary">rplV</name>
    <name evidence="11" type="ORF">BABL1_gene_511</name>
</gene>
<comment type="similarity">
    <text evidence="1 7 8">Belongs to the universal ribosomal protein uL22 family.</text>
</comment>
<dbReference type="InterPro" id="IPR047867">
    <property type="entry name" value="Ribosomal_uL22_bac/org-type"/>
</dbReference>
<dbReference type="eggNOG" id="COG0091">
    <property type="taxonomic scope" value="Bacteria"/>
</dbReference>
<comment type="subunit">
    <text evidence="7 9">Part of the 50S ribosomal subunit.</text>
</comment>
<evidence type="ECO:0000256" key="9">
    <source>
        <dbReference type="RuleBase" id="RU004006"/>
    </source>
</evidence>
<keyword evidence="5 7" id="KW-0687">Ribonucleoprotein</keyword>
<keyword evidence="2 7" id="KW-0699">rRNA-binding</keyword>
<dbReference type="OrthoDB" id="9805969at2"/>